<dbReference type="Proteomes" id="UP001610432">
    <property type="component" value="Unassembled WGS sequence"/>
</dbReference>
<proteinExistence type="predicted"/>
<comment type="caution">
    <text evidence="1">The sequence shown here is derived from an EMBL/GenBank/DDBJ whole genome shotgun (WGS) entry which is preliminary data.</text>
</comment>
<evidence type="ECO:0000313" key="1">
    <source>
        <dbReference type="EMBL" id="KAL2863684.1"/>
    </source>
</evidence>
<evidence type="ECO:0000313" key="2">
    <source>
        <dbReference type="Proteomes" id="UP001610432"/>
    </source>
</evidence>
<organism evidence="1 2">
    <name type="scientific">Aspergillus lucknowensis</name>
    <dbReference type="NCBI Taxonomy" id="176173"/>
    <lineage>
        <taxon>Eukaryota</taxon>
        <taxon>Fungi</taxon>
        <taxon>Dikarya</taxon>
        <taxon>Ascomycota</taxon>
        <taxon>Pezizomycotina</taxon>
        <taxon>Eurotiomycetes</taxon>
        <taxon>Eurotiomycetidae</taxon>
        <taxon>Eurotiales</taxon>
        <taxon>Aspergillaceae</taxon>
        <taxon>Aspergillus</taxon>
        <taxon>Aspergillus subgen. Nidulantes</taxon>
    </lineage>
</organism>
<gene>
    <name evidence="1" type="ORF">BJX67DRAFT_384528</name>
</gene>
<dbReference type="EMBL" id="JBFXLQ010000049">
    <property type="protein sequence ID" value="KAL2863684.1"/>
    <property type="molecule type" value="Genomic_DNA"/>
</dbReference>
<protein>
    <submittedName>
        <fullName evidence="1">Uncharacterized protein</fullName>
    </submittedName>
</protein>
<sequence>MTLFPRIQLFEFMDLPWCPEWFRVYAQSFLVGLWNLSIPSISVSTFAAAASDTILENFPDLSSFTFVDLCTGAGGPTPLIESRLHNSLRQQGKSAVRFVLTDLYPALEQWRDIAAKHENITYVEEALDARNCKRIAGPGRKEGRMLTASFHHLDDETAIAVLGDAIWEADAFIIQEGVQRDITSLLTCLFGCLFYPLVYTLAAPQY</sequence>
<name>A0ABR4LHT7_9EURO</name>
<dbReference type="GeneID" id="98148753"/>
<accession>A0ABR4LHT7</accession>
<keyword evidence="2" id="KW-1185">Reference proteome</keyword>
<dbReference type="RefSeq" id="XP_070882663.1">
    <property type="nucleotide sequence ID" value="XM_071033681.1"/>
</dbReference>
<reference evidence="1 2" key="1">
    <citation type="submission" date="2024-07" db="EMBL/GenBank/DDBJ databases">
        <title>Section-level genome sequencing and comparative genomics of Aspergillus sections Usti and Cavernicolus.</title>
        <authorList>
            <consortium name="Lawrence Berkeley National Laboratory"/>
            <person name="Nybo J.L."/>
            <person name="Vesth T.C."/>
            <person name="Theobald S."/>
            <person name="Frisvad J.C."/>
            <person name="Larsen T.O."/>
            <person name="Kjaerboelling I."/>
            <person name="Rothschild-Mancinelli K."/>
            <person name="Lyhne E.K."/>
            <person name="Kogle M.E."/>
            <person name="Barry K."/>
            <person name="Clum A."/>
            <person name="Na H."/>
            <person name="Ledsgaard L."/>
            <person name="Lin J."/>
            <person name="Lipzen A."/>
            <person name="Kuo A."/>
            <person name="Riley R."/>
            <person name="Mondo S."/>
            <person name="Labutti K."/>
            <person name="Haridas S."/>
            <person name="Pangalinan J."/>
            <person name="Salamov A.A."/>
            <person name="Simmons B.A."/>
            <person name="Magnuson J.K."/>
            <person name="Chen J."/>
            <person name="Drula E."/>
            <person name="Henrissat B."/>
            <person name="Wiebenga A."/>
            <person name="Lubbers R.J."/>
            <person name="Gomes A.C."/>
            <person name="Macurrencykelacurrency M.R."/>
            <person name="Stajich J."/>
            <person name="Grigoriev I.V."/>
            <person name="Mortensen U.H."/>
            <person name="De Vries R.P."/>
            <person name="Baker S.E."/>
            <person name="Andersen M.R."/>
        </authorList>
    </citation>
    <scope>NUCLEOTIDE SEQUENCE [LARGE SCALE GENOMIC DNA]</scope>
    <source>
        <strain evidence="1 2">CBS 449.75</strain>
    </source>
</reference>